<organism evidence="3 4">
    <name type="scientific">Asanoa ferruginea</name>
    <dbReference type="NCBI Taxonomy" id="53367"/>
    <lineage>
        <taxon>Bacteria</taxon>
        <taxon>Bacillati</taxon>
        <taxon>Actinomycetota</taxon>
        <taxon>Actinomycetes</taxon>
        <taxon>Micromonosporales</taxon>
        <taxon>Micromonosporaceae</taxon>
        <taxon>Asanoa</taxon>
    </lineage>
</organism>
<dbReference type="SMART" id="SM00421">
    <property type="entry name" value="HTH_LUXR"/>
    <property type="match status" value="1"/>
</dbReference>
<dbReference type="Proteomes" id="UP000256913">
    <property type="component" value="Unassembled WGS sequence"/>
</dbReference>
<keyword evidence="1" id="KW-0175">Coiled coil</keyword>
<dbReference type="OrthoDB" id="4266042at2"/>
<comment type="caution">
    <text evidence="3">The sequence shown here is derived from an EMBL/GenBank/DDBJ whole genome shotgun (WGS) entry which is preliminary data.</text>
</comment>
<proteinExistence type="predicted"/>
<dbReference type="InterPro" id="IPR036388">
    <property type="entry name" value="WH-like_DNA-bd_sf"/>
</dbReference>
<reference evidence="3 4" key="1">
    <citation type="submission" date="2018-08" db="EMBL/GenBank/DDBJ databases">
        <title>Sequencing the genomes of 1000 actinobacteria strains.</title>
        <authorList>
            <person name="Klenk H.-P."/>
        </authorList>
    </citation>
    <scope>NUCLEOTIDE SEQUENCE [LARGE SCALE GENOMIC DNA]</scope>
    <source>
        <strain evidence="3 4">DSM 44099</strain>
    </source>
</reference>
<dbReference type="EMBL" id="QUMQ01000001">
    <property type="protein sequence ID" value="REF94962.1"/>
    <property type="molecule type" value="Genomic_DNA"/>
</dbReference>
<dbReference type="Gene3D" id="1.10.10.10">
    <property type="entry name" value="Winged helix-like DNA-binding domain superfamily/Winged helix DNA-binding domain"/>
    <property type="match status" value="2"/>
</dbReference>
<keyword evidence="3" id="KW-0371">Homeobox</keyword>
<dbReference type="PANTHER" id="PTHR34293:SF1">
    <property type="entry name" value="HTH-TYPE TRANSCRIPTIONAL REGULATOR TRMBL2"/>
    <property type="match status" value="1"/>
</dbReference>
<feature type="coiled-coil region" evidence="1">
    <location>
        <begin position="26"/>
        <end position="95"/>
    </location>
</feature>
<dbReference type="InterPro" id="IPR051797">
    <property type="entry name" value="TrmB-like"/>
</dbReference>
<dbReference type="PROSITE" id="PS50043">
    <property type="entry name" value="HTH_LUXR_2"/>
    <property type="match status" value="1"/>
</dbReference>
<dbReference type="GO" id="GO:0003677">
    <property type="term" value="F:DNA binding"/>
    <property type="evidence" value="ECO:0007669"/>
    <property type="project" value="UniProtKB-KW"/>
</dbReference>
<sequence length="323" mass="35179">MLAPLGISEFTESVYRAMLGDHTLSVQQLAERLGSTEKRIRQALDQLAALSLLADDEPDGTLRAVGPAVGLSALLAQAESEMQERQRQIAATREAIAAIALEQERHTQRDNAMRLEGVDTVRGRIAQLADTVRSECLSLNPRSAQTPQAKSASAALNQQMIERGVQLRCVYQESYRNDPALVAYARWLTGIGGKLRTASTIPMLTIVYDREIALLPLDPTDSTRGAVEVRSAGVVAAVYALFEQIWAGAVPFGETAPVDANGLDPQAKQLIQLLADGQTDEMAARKLGVSLRTVRRMAAEFMDRLDARSRFQAGLEAGRRGWI</sequence>
<dbReference type="GO" id="GO:0006355">
    <property type="term" value="P:regulation of DNA-templated transcription"/>
    <property type="evidence" value="ECO:0007669"/>
    <property type="project" value="InterPro"/>
</dbReference>
<protein>
    <submittedName>
        <fullName evidence="3">Homeodomain-like domain-containing protein</fullName>
    </submittedName>
</protein>
<keyword evidence="4" id="KW-1185">Reference proteome</keyword>
<evidence type="ECO:0000259" key="2">
    <source>
        <dbReference type="PROSITE" id="PS50043"/>
    </source>
</evidence>
<evidence type="ECO:0000256" key="1">
    <source>
        <dbReference type="SAM" id="Coils"/>
    </source>
</evidence>
<dbReference type="SUPFAM" id="SSF46894">
    <property type="entry name" value="C-terminal effector domain of the bipartite response regulators"/>
    <property type="match status" value="1"/>
</dbReference>
<dbReference type="InterPro" id="IPR000792">
    <property type="entry name" value="Tscrpt_reg_LuxR_C"/>
</dbReference>
<name>A0A3D9ZES5_9ACTN</name>
<dbReference type="AlphaFoldDB" id="A0A3D9ZES5"/>
<dbReference type="PANTHER" id="PTHR34293">
    <property type="entry name" value="HTH-TYPE TRANSCRIPTIONAL REGULATOR TRMBL2"/>
    <property type="match status" value="1"/>
</dbReference>
<keyword evidence="3" id="KW-0238">DNA-binding</keyword>
<gene>
    <name evidence="3" type="ORF">DFJ67_0909</name>
</gene>
<evidence type="ECO:0000313" key="3">
    <source>
        <dbReference type="EMBL" id="REF94962.1"/>
    </source>
</evidence>
<dbReference type="InterPro" id="IPR016032">
    <property type="entry name" value="Sig_transdc_resp-reg_C-effctor"/>
</dbReference>
<dbReference type="RefSeq" id="WP_116066716.1">
    <property type="nucleotide sequence ID" value="NZ_BONB01000018.1"/>
</dbReference>
<accession>A0A3D9ZES5</accession>
<feature type="domain" description="HTH luxR-type" evidence="2">
    <location>
        <begin position="256"/>
        <end position="321"/>
    </location>
</feature>
<evidence type="ECO:0000313" key="4">
    <source>
        <dbReference type="Proteomes" id="UP000256913"/>
    </source>
</evidence>